<feature type="transmembrane region" description="Helical" evidence="10">
    <location>
        <begin position="169"/>
        <end position="190"/>
    </location>
</feature>
<dbReference type="PROSITE" id="PS00874">
    <property type="entry name" value="T2SP_F"/>
    <property type="match status" value="1"/>
</dbReference>
<keyword evidence="4" id="KW-1003">Cell membrane</keyword>
<name>A0ABN8DTQ7_9VIBR</name>
<protein>
    <submittedName>
        <fullName evidence="12">Type II secretion system protein F</fullName>
    </submittedName>
</protein>
<feature type="domain" description="Type II secretion system protein GspF" evidence="11">
    <location>
        <begin position="69"/>
        <end position="191"/>
    </location>
</feature>
<keyword evidence="13" id="KW-1185">Reference proteome</keyword>
<evidence type="ECO:0000256" key="3">
    <source>
        <dbReference type="ARBA" id="ARBA00022448"/>
    </source>
</evidence>
<proteinExistence type="inferred from homology"/>
<evidence type="ECO:0000256" key="7">
    <source>
        <dbReference type="ARBA" id="ARBA00022989"/>
    </source>
</evidence>
<evidence type="ECO:0000256" key="8">
    <source>
        <dbReference type="ARBA" id="ARBA00023136"/>
    </source>
</evidence>
<dbReference type="EMBL" id="CAKLDI010000001">
    <property type="protein sequence ID" value="CAH0534436.1"/>
    <property type="molecule type" value="Genomic_DNA"/>
</dbReference>
<dbReference type="PANTHER" id="PTHR30012">
    <property type="entry name" value="GENERAL SECRETION PATHWAY PROTEIN"/>
    <property type="match status" value="1"/>
</dbReference>
<dbReference type="Gene3D" id="1.20.81.30">
    <property type="entry name" value="Type II secretion system (T2SS), domain F"/>
    <property type="match status" value="2"/>
</dbReference>
<feature type="transmembrane region" description="Helical" evidence="10">
    <location>
        <begin position="222"/>
        <end position="240"/>
    </location>
</feature>
<dbReference type="PANTHER" id="PTHR30012:SF7">
    <property type="entry name" value="PROTEIN TRANSPORT PROTEIN HOFC HOMOLOG"/>
    <property type="match status" value="1"/>
</dbReference>
<comment type="caution">
    <text evidence="12">The sequence shown here is derived from an EMBL/GenBank/DDBJ whole genome shotgun (WGS) entry which is preliminary data.</text>
</comment>
<dbReference type="Pfam" id="PF00482">
    <property type="entry name" value="T2SSF"/>
    <property type="match status" value="2"/>
</dbReference>
<evidence type="ECO:0000313" key="13">
    <source>
        <dbReference type="Proteomes" id="UP000838672"/>
    </source>
</evidence>
<feature type="transmembrane region" description="Helical" evidence="10">
    <location>
        <begin position="376"/>
        <end position="402"/>
    </location>
</feature>
<keyword evidence="6 9" id="KW-0812">Transmembrane</keyword>
<dbReference type="Proteomes" id="UP000838672">
    <property type="component" value="Unassembled WGS sequence"/>
</dbReference>
<keyword evidence="3 9" id="KW-0813">Transport</keyword>
<evidence type="ECO:0000259" key="11">
    <source>
        <dbReference type="Pfam" id="PF00482"/>
    </source>
</evidence>
<evidence type="ECO:0000256" key="2">
    <source>
        <dbReference type="ARBA" id="ARBA00005745"/>
    </source>
</evidence>
<evidence type="ECO:0000256" key="9">
    <source>
        <dbReference type="RuleBase" id="RU003923"/>
    </source>
</evidence>
<dbReference type="InterPro" id="IPR018076">
    <property type="entry name" value="T2SS_GspF_dom"/>
</dbReference>
<evidence type="ECO:0000256" key="6">
    <source>
        <dbReference type="ARBA" id="ARBA00022692"/>
    </source>
</evidence>
<keyword evidence="5" id="KW-0997">Cell inner membrane</keyword>
<comment type="similarity">
    <text evidence="2 9">Belongs to the GSP F family.</text>
</comment>
<evidence type="ECO:0000256" key="5">
    <source>
        <dbReference type="ARBA" id="ARBA00022519"/>
    </source>
</evidence>
<keyword evidence="7 10" id="KW-1133">Transmembrane helix</keyword>
<evidence type="ECO:0000256" key="4">
    <source>
        <dbReference type="ARBA" id="ARBA00022475"/>
    </source>
</evidence>
<dbReference type="InterPro" id="IPR003004">
    <property type="entry name" value="GspF/PilC"/>
</dbReference>
<evidence type="ECO:0000256" key="1">
    <source>
        <dbReference type="ARBA" id="ARBA00004429"/>
    </source>
</evidence>
<dbReference type="InterPro" id="IPR001992">
    <property type="entry name" value="T2SS_GspF/T4SS_PilC_CS"/>
</dbReference>
<organism evidence="12 13">
    <name type="scientific">Vibrio stylophorae</name>
    <dbReference type="NCBI Taxonomy" id="659351"/>
    <lineage>
        <taxon>Bacteria</taxon>
        <taxon>Pseudomonadati</taxon>
        <taxon>Pseudomonadota</taxon>
        <taxon>Gammaproteobacteria</taxon>
        <taxon>Vibrionales</taxon>
        <taxon>Vibrionaceae</taxon>
        <taxon>Vibrio</taxon>
    </lineage>
</organism>
<gene>
    <name evidence="12" type="primary">epsF_2</name>
    <name evidence="12" type="ORF">VST7929_02368</name>
</gene>
<evidence type="ECO:0000313" key="12">
    <source>
        <dbReference type="EMBL" id="CAH0534436.1"/>
    </source>
</evidence>
<dbReference type="InterPro" id="IPR042094">
    <property type="entry name" value="T2SS_GspF_sf"/>
</dbReference>
<comment type="subcellular location">
    <subcellularLocation>
        <location evidence="1 9">Cell inner membrane</location>
        <topology evidence="1 9">Multi-pass membrane protein</topology>
    </subcellularLocation>
</comment>
<dbReference type="PRINTS" id="PR00812">
    <property type="entry name" value="BCTERIALGSPF"/>
</dbReference>
<dbReference type="RefSeq" id="WP_237467066.1">
    <property type="nucleotide sequence ID" value="NZ_CAKLDI010000001.1"/>
</dbReference>
<evidence type="ECO:0000256" key="10">
    <source>
        <dbReference type="SAM" id="Phobius"/>
    </source>
</evidence>
<feature type="domain" description="Type II secretion system protein GspF" evidence="11">
    <location>
        <begin position="272"/>
        <end position="394"/>
    </location>
</feature>
<keyword evidence="8 10" id="KW-0472">Membrane</keyword>
<accession>A0ABN8DTQ7</accession>
<sequence length="403" mass="44317">MAKAPKILHFKYTGLNKSGRKVQGKLQSASKGAAAAELSKQGLQRVKLQQTSAPPFQPKITGQDITIITRQLSTMLKAGVPVVQSLQLTANSHTKAPMRAMLNQIVTKVEGGNSLASALREHPQYFESFYCDLMESGEQTGHLEHSFERLATYREKSEELRRKVKKAMIYPSMIMLVAVIVTCVLLLFVIPQFDSIFKSFGADLPWLTQVMIDLSHGLSRNGPIFVIAIVLAVFMFISSYKKSINFKRRVTAFSLKIPVLGSIFQESAIARFSRTLATTFSSGIPLLDGIDLAASTSGNILYEEALISARNDTAGGMMFYLAIKHTNRFPELVTQMVMIGEESGALDEMLNKVASIYEDSVDNTVDNLSQLLEPMIMVIIGGLVGTLVVAMYLPIFSMMSVIG</sequence>
<reference evidence="12" key="1">
    <citation type="submission" date="2021-11" db="EMBL/GenBank/DDBJ databases">
        <authorList>
            <person name="Rodrigo-Torres L."/>
            <person name="Arahal R. D."/>
            <person name="Lucena T."/>
        </authorList>
    </citation>
    <scope>NUCLEOTIDE SEQUENCE</scope>
    <source>
        <strain evidence="12">CECT 7929</strain>
    </source>
</reference>